<dbReference type="InterPro" id="IPR035996">
    <property type="entry name" value="4pyrrol_Methylase_sf"/>
</dbReference>
<dbReference type="InterPro" id="IPR014777">
    <property type="entry name" value="4pyrrole_Mease_sub1"/>
</dbReference>
<keyword evidence="2" id="KW-0169">Cobalamin biosynthesis</keyword>
<dbReference type="EMBL" id="JAUSUH010000002">
    <property type="protein sequence ID" value="MDQ0347058.1"/>
    <property type="molecule type" value="Genomic_DNA"/>
</dbReference>
<dbReference type="InterPro" id="IPR014776">
    <property type="entry name" value="4pyrrole_Mease_sub2"/>
</dbReference>
<keyword evidence="3 6" id="KW-0489">Methyltransferase</keyword>
<sequence length="257" mass="26879">MRRLLVIGIGMGEAEGLTGHALSALGRADAFFLLDKSEGAGELVRAREELIARFGKPGHRVVRAPSPPRRPAALEGARKDYEGVVADWHGARAALLAGLIAGELGEDQTGAMLVWGDPMLYDSTLRVLTRARARAQADFAVEVFPGITALQALCAAHAMPLNAIGEEVLLTTGRHVAAATPNAPAFAVLLDDGTGLAALAARGFKGQLWWGANLGTAGQVLHAGACAEIAGAIAETRAQVKAARGWVMDVWLARRQG</sequence>
<dbReference type="Proteomes" id="UP001238467">
    <property type="component" value="Unassembled WGS sequence"/>
</dbReference>
<accession>A0ABU0DF55</accession>
<dbReference type="NCBIfam" id="TIGR02434">
    <property type="entry name" value="CobF"/>
    <property type="match status" value="1"/>
</dbReference>
<name>A0ABU0DF55_9HYPH</name>
<dbReference type="RefSeq" id="WP_307058971.1">
    <property type="nucleotide sequence ID" value="NZ_JAUSUH010000002.1"/>
</dbReference>
<evidence type="ECO:0000256" key="1">
    <source>
        <dbReference type="ARBA" id="ARBA00004953"/>
    </source>
</evidence>
<keyword evidence="5 6" id="KW-0949">S-adenosyl-L-methionine</keyword>
<dbReference type="InterPro" id="IPR012797">
    <property type="entry name" value="CobF"/>
</dbReference>
<dbReference type="Gene3D" id="3.40.1010.10">
    <property type="entry name" value="Cobalt-precorrin-4 Transmethylase, Domain 1"/>
    <property type="match status" value="1"/>
</dbReference>
<dbReference type="InterPro" id="IPR000878">
    <property type="entry name" value="4pyrrol_Mease"/>
</dbReference>
<dbReference type="EC" id="2.1.1.152" evidence="6"/>
<dbReference type="Pfam" id="PF00590">
    <property type="entry name" value="TP_methylase"/>
    <property type="match status" value="1"/>
</dbReference>
<gene>
    <name evidence="8" type="ORF">J2S76_001475</name>
</gene>
<comment type="catalytic activity">
    <reaction evidence="6">
        <text>precorrin-5 + S-adenosyl-L-methionine + H2O = precorrin-6A + acetate + S-adenosyl-L-homocysteine + 2 H(+)</text>
        <dbReference type="Rhea" id="RHEA:18261"/>
        <dbReference type="ChEBI" id="CHEBI:15377"/>
        <dbReference type="ChEBI" id="CHEBI:15378"/>
        <dbReference type="ChEBI" id="CHEBI:30089"/>
        <dbReference type="ChEBI" id="CHEBI:57856"/>
        <dbReference type="ChEBI" id="CHEBI:59789"/>
        <dbReference type="ChEBI" id="CHEBI:77871"/>
        <dbReference type="ChEBI" id="CHEBI:77872"/>
        <dbReference type="EC" id="2.1.1.152"/>
    </reaction>
</comment>
<keyword evidence="4 6" id="KW-0808">Transferase</keyword>
<comment type="caution">
    <text evidence="8">The sequence shown here is derived from an EMBL/GenBank/DDBJ whole genome shotgun (WGS) entry which is preliminary data.</text>
</comment>
<evidence type="ECO:0000259" key="7">
    <source>
        <dbReference type="Pfam" id="PF00590"/>
    </source>
</evidence>
<organism evidence="8 9">
    <name type="scientific">Ancylobacter vacuolatus</name>
    <dbReference type="NCBI Taxonomy" id="223389"/>
    <lineage>
        <taxon>Bacteria</taxon>
        <taxon>Pseudomonadati</taxon>
        <taxon>Pseudomonadota</taxon>
        <taxon>Alphaproteobacteria</taxon>
        <taxon>Hyphomicrobiales</taxon>
        <taxon>Xanthobacteraceae</taxon>
        <taxon>Ancylobacter</taxon>
    </lineage>
</organism>
<evidence type="ECO:0000256" key="5">
    <source>
        <dbReference type="ARBA" id="ARBA00022691"/>
    </source>
</evidence>
<comment type="pathway">
    <text evidence="1">Cofactor biosynthesis; adenosylcobalamin biosynthesis.</text>
</comment>
<evidence type="ECO:0000256" key="2">
    <source>
        <dbReference type="ARBA" id="ARBA00022573"/>
    </source>
</evidence>
<dbReference type="SUPFAM" id="SSF53790">
    <property type="entry name" value="Tetrapyrrole methylase"/>
    <property type="match status" value="1"/>
</dbReference>
<dbReference type="GO" id="GO:0043819">
    <property type="term" value="F:precorrin-6A synthase (deacetylating) activity"/>
    <property type="evidence" value="ECO:0007669"/>
    <property type="project" value="UniProtKB-EC"/>
</dbReference>
<protein>
    <recommendedName>
        <fullName evidence="6">Precorrin-6A synthase [deacetylating]</fullName>
        <ecNumber evidence="6">2.1.1.152</ecNumber>
    </recommendedName>
</protein>
<comment type="function">
    <text evidence="6">Catalyzes the methylation of C-1 in precorrin-5 and the subsequent extrusion of acetic acid from the resulting intermediate to form cobalt-precorrin-6A.</text>
</comment>
<evidence type="ECO:0000313" key="9">
    <source>
        <dbReference type="Proteomes" id="UP001238467"/>
    </source>
</evidence>
<feature type="domain" description="Tetrapyrrole methylase" evidence="7">
    <location>
        <begin position="4"/>
        <end position="228"/>
    </location>
</feature>
<evidence type="ECO:0000256" key="6">
    <source>
        <dbReference type="PIRNR" id="PIRNR036525"/>
    </source>
</evidence>
<dbReference type="PANTHER" id="PTHR43467">
    <property type="entry name" value="COBALT-PRECORRIN-2 C(20)-METHYLTRANSFERASE"/>
    <property type="match status" value="1"/>
</dbReference>
<dbReference type="GO" id="GO:0032259">
    <property type="term" value="P:methylation"/>
    <property type="evidence" value="ECO:0007669"/>
    <property type="project" value="UniProtKB-KW"/>
</dbReference>
<evidence type="ECO:0000256" key="4">
    <source>
        <dbReference type="ARBA" id="ARBA00022679"/>
    </source>
</evidence>
<keyword evidence="9" id="KW-1185">Reference proteome</keyword>
<dbReference type="PIRSF" id="PIRSF036525">
    <property type="entry name" value="CobF"/>
    <property type="match status" value="1"/>
</dbReference>
<dbReference type="CDD" id="cd11643">
    <property type="entry name" value="Precorrin-6A-synthase"/>
    <property type="match status" value="1"/>
</dbReference>
<dbReference type="Gene3D" id="3.30.950.10">
    <property type="entry name" value="Methyltransferase, Cobalt-precorrin-4 Transmethylase, Domain 2"/>
    <property type="match status" value="1"/>
</dbReference>
<evidence type="ECO:0000256" key="3">
    <source>
        <dbReference type="ARBA" id="ARBA00022603"/>
    </source>
</evidence>
<proteinExistence type="predicted"/>
<evidence type="ECO:0000313" key="8">
    <source>
        <dbReference type="EMBL" id="MDQ0347058.1"/>
    </source>
</evidence>
<reference evidence="8 9" key="1">
    <citation type="submission" date="2023-07" db="EMBL/GenBank/DDBJ databases">
        <title>Genomic Encyclopedia of Type Strains, Phase IV (KMG-IV): sequencing the most valuable type-strain genomes for metagenomic binning, comparative biology and taxonomic classification.</title>
        <authorList>
            <person name="Goeker M."/>
        </authorList>
    </citation>
    <scope>NUCLEOTIDE SEQUENCE [LARGE SCALE GENOMIC DNA]</scope>
    <source>
        <strain evidence="8 9">DSM 1277</strain>
    </source>
</reference>
<dbReference type="PANTHER" id="PTHR43467:SF1">
    <property type="entry name" value="PRECORRIN-6A SYNTHASE [DEACETYLATING]"/>
    <property type="match status" value="1"/>
</dbReference>